<feature type="transmembrane region" description="Helical" evidence="1">
    <location>
        <begin position="118"/>
        <end position="136"/>
    </location>
</feature>
<keyword evidence="1" id="KW-1133">Transmembrane helix</keyword>
<reference evidence="3" key="1">
    <citation type="journal article" date="2019" name="Int. J. Syst. Evol. Microbiol.">
        <title>The Global Catalogue of Microorganisms (GCM) 10K type strain sequencing project: providing services to taxonomists for standard genome sequencing and annotation.</title>
        <authorList>
            <consortium name="The Broad Institute Genomics Platform"/>
            <consortium name="The Broad Institute Genome Sequencing Center for Infectious Disease"/>
            <person name="Wu L."/>
            <person name="Ma J."/>
        </authorList>
    </citation>
    <scope>NUCLEOTIDE SEQUENCE [LARGE SCALE GENOMIC DNA]</scope>
    <source>
        <strain evidence="3">JCM 3296</strain>
    </source>
</reference>
<comment type="caution">
    <text evidence="2">The sequence shown here is derived from an EMBL/GenBank/DDBJ whole genome shotgun (WGS) entry which is preliminary data.</text>
</comment>
<sequence>MPEVHPVYRARFELPRPSLEGGVVRMARFLAEAVMALHFTVLAFLLVGGFLAWRWRWVIYPHLALGAWAVLSIVTPTVCPLTVWENDLRELAGMPLLETGFIDHYIDGVWYPESASTLVQLVLGSIVIVSWIGFYAGHRAARRLSRC</sequence>
<dbReference type="Proteomes" id="UP000649573">
    <property type="component" value="Unassembled WGS sequence"/>
</dbReference>
<accession>A0ABQ2UE62</accession>
<gene>
    <name evidence="2" type="ORF">GCM10010178_08900</name>
</gene>
<evidence type="ECO:0000313" key="2">
    <source>
        <dbReference type="EMBL" id="GGU19206.1"/>
    </source>
</evidence>
<evidence type="ECO:0008006" key="4">
    <source>
        <dbReference type="Google" id="ProtNLM"/>
    </source>
</evidence>
<name>A0ABQ2UE62_9PSEU</name>
<evidence type="ECO:0000313" key="3">
    <source>
        <dbReference type="Proteomes" id="UP000649573"/>
    </source>
</evidence>
<keyword evidence="1" id="KW-0812">Transmembrane</keyword>
<protein>
    <recommendedName>
        <fullName evidence="4">DUF2784 domain-containing protein</fullName>
    </recommendedName>
</protein>
<dbReference type="InterPro" id="IPR021218">
    <property type="entry name" value="DUF2784"/>
</dbReference>
<organism evidence="2 3">
    <name type="scientific">Lentzea flava</name>
    <dbReference type="NCBI Taxonomy" id="103732"/>
    <lineage>
        <taxon>Bacteria</taxon>
        <taxon>Bacillati</taxon>
        <taxon>Actinomycetota</taxon>
        <taxon>Actinomycetes</taxon>
        <taxon>Pseudonocardiales</taxon>
        <taxon>Pseudonocardiaceae</taxon>
        <taxon>Lentzea</taxon>
    </lineage>
</organism>
<dbReference type="Pfam" id="PF10861">
    <property type="entry name" value="DUF2784"/>
    <property type="match status" value="1"/>
</dbReference>
<keyword evidence="3" id="KW-1185">Reference proteome</keyword>
<keyword evidence="1" id="KW-0472">Membrane</keyword>
<evidence type="ECO:0000256" key="1">
    <source>
        <dbReference type="SAM" id="Phobius"/>
    </source>
</evidence>
<dbReference type="EMBL" id="BMRE01000002">
    <property type="protein sequence ID" value="GGU19206.1"/>
    <property type="molecule type" value="Genomic_DNA"/>
</dbReference>
<proteinExistence type="predicted"/>
<feature type="transmembrane region" description="Helical" evidence="1">
    <location>
        <begin position="33"/>
        <end position="53"/>
    </location>
</feature>
<feature type="transmembrane region" description="Helical" evidence="1">
    <location>
        <begin position="65"/>
        <end position="84"/>
    </location>
</feature>